<dbReference type="Proteomes" id="UP000507222">
    <property type="component" value="Unassembled WGS sequence"/>
</dbReference>
<reference evidence="1 2" key="1">
    <citation type="submission" date="2020-05" db="EMBL/GenBank/DDBJ databases">
        <authorList>
            <person name="Campoy J."/>
            <person name="Schneeberger K."/>
            <person name="Spophaly S."/>
        </authorList>
    </citation>
    <scope>NUCLEOTIDE SEQUENCE [LARGE SCALE GENOMIC DNA]</scope>
    <source>
        <strain evidence="1">PruArmRojPasFocal</strain>
    </source>
</reference>
<protein>
    <submittedName>
        <fullName evidence="1">Uncharacterized protein</fullName>
    </submittedName>
</protein>
<organism evidence="1 2">
    <name type="scientific">Prunus armeniaca</name>
    <name type="common">Apricot</name>
    <name type="synonym">Armeniaca vulgaris</name>
    <dbReference type="NCBI Taxonomy" id="36596"/>
    <lineage>
        <taxon>Eukaryota</taxon>
        <taxon>Viridiplantae</taxon>
        <taxon>Streptophyta</taxon>
        <taxon>Embryophyta</taxon>
        <taxon>Tracheophyta</taxon>
        <taxon>Spermatophyta</taxon>
        <taxon>Magnoliopsida</taxon>
        <taxon>eudicotyledons</taxon>
        <taxon>Gunneridae</taxon>
        <taxon>Pentapetalae</taxon>
        <taxon>rosids</taxon>
        <taxon>fabids</taxon>
        <taxon>Rosales</taxon>
        <taxon>Rosaceae</taxon>
        <taxon>Amygdaloideae</taxon>
        <taxon>Amygdaleae</taxon>
        <taxon>Prunus</taxon>
    </lineage>
</organism>
<evidence type="ECO:0000313" key="2">
    <source>
        <dbReference type="Proteomes" id="UP000507222"/>
    </source>
</evidence>
<name>A0A6J5VRF6_PRUAR</name>
<dbReference type="EMBL" id="CAEKDK010000007">
    <property type="protein sequence ID" value="CAB4288508.1"/>
    <property type="molecule type" value="Genomic_DNA"/>
</dbReference>
<evidence type="ECO:0000313" key="1">
    <source>
        <dbReference type="EMBL" id="CAB4288508.1"/>
    </source>
</evidence>
<accession>A0A6J5VRF6</accession>
<dbReference type="AlphaFoldDB" id="A0A6J5VRF6"/>
<proteinExistence type="predicted"/>
<sequence>MSVDDSLLFRAVDSVAAYTSISIGVPADCASQSVGNYASSQPLLPKVEFWLKNAFKLSINTIKIGVGPTTRTGPNDVQVAGSKDTMGGYQQNGEHWKLMNIQN</sequence>
<gene>
    <name evidence="1" type="ORF">CURHAP_LOCUS46688</name>
</gene>